<keyword evidence="5" id="KW-1185">Reference proteome</keyword>
<gene>
    <name evidence="4" type="ORF">G1H10_12885</name>
</gene>
<dbReference type="SUPFAM" id="SSF53732">
    <property type="entry name" value="Aconitase iron-sulfur domain"/>
    <property type="match status" value="1"/>
</dbReference>
<comment type="caution">
    <text evidence="4">The sequence shown here is derived from an EMBL/GenBank/DDBJ whole genome shotgun (WGS) entry which is preliminary data.</text>
</comment>
<dbReference type="InterPro" id="IPR036008">
    <property type="entry name" value="Aconitase_4Fe-4S_dom"/>
</dbReference>
<keyword evidence="1" id="KW-0408">Iron</keyword>
<protein>
    <submittedName>
        <fullName evidence="4">DUF521 domain-containing protein</fullName>
    </submittedName>
</protein>
<sequence length="428" mass="45874">MLLTDDEKRMRDGAEGAAVAAAMDLLVRYGEALGAERLCETRNVAGTMTQPSPAKAKLVEEGGWAKAFAVINLDCDEDIDIPPMKVPTCQLQHGFGADARGLTGYPDASIELQRDAEAYYSDKGVNILATCTPYQVGNLPVRGEHCAWMESSAVVYCNSVLGARTNCEGAASTGAASLTGRIPYWGNHIPQNRFGTHLIRTDVELTTFAEWGLFGYFAGEAVGEGQPVVTGSWSQPDLADLKHFGAAAATSGGVELYHIPGITPEARSVEEAFANRAQPDAIGYGPRERRQVYERLNDQGTSTDVDFVLLGCPHASLEQIEAVARRLKDQKIHPDVQLWIMTPPALRAAAARSGYDRVISAAGGRLLTDSCPAMSKAAPDGTRVFVSDSAKQVHYLPAILGIEGWFGTLDECVDAAITGVWRGELSPC</sequence>
<dbReference type="PANTHER" id="PTHR36577">
    <property type="entry name" value="DUF521 DOMAIN PROTEIN (AFU_ORTHOLOGUE AFUA_6G00490)"/>
    <property type="match status" value="1"/>
</dbReference>
<evidence type="ECO:0000313" key="5">
    <source>
        <dbReference type="Proteomes" id="UP000475214"/>
    </source>
</evidence>
<accession>A0A6L9S7U9</accession>
<reference evidence="4 5" key="1">
    <citation type="submission" date="2020-02" db="EMBL/GenBank/DDBJ databases">
        <authorList>
            <person name="Li X.-J."/>
            <person name="Han X.-M."/>
        </authorList>
    </citation>
    <scope>NUCLEOTIDE SEQUENCE [LARGE SCALE GENOMIC DNA]</scope>
    <source>
        <strain evidence="4 5">CCTCC AB 2017055</strain>
    </source>
</reference>
<evidence type="ECO:0000259" key="3">
    <source>
        <dbReference type="Pfam" id="PF04412"/>
    </source>
</evidence>
<dbReference type="GO" id="GO:0016829">
    <property type="term" value="F:lyase activity"/>
    <property type="evidence" value="ECO:0007669"/>
    <property type="project" value="UniProtKB-KW"/>
</dbReference>
<keyword evidence="2" id="KW-0456">Lyase</keyword>
<dbReference type="Pfam" id="PF04412">
    <property type="entry name" value="AcnX"/>
    <property type="match status" value="1"/>
</dbReference>
<evidence type="ECO:0000256" key="2">
    <source>
        <dbReference type="ARBA" id="ARBA00023239"/>
    </source>
</evidence>
<dbReference type="EMBL" id="JAAGOA010000008">
    <property type="protein sequence ID" value="NEE01063.1"/>
    <property type="molecule type" value="Genomic_DNA"/>
</dbReference>
<dbReference type="AlphaFoldDB" id="A0A6L9S7U9"/>
<evidence type="ECO:0000313" key="4">
    <source>
        <dbReference type="EMBL" id="NEE01063.1"/>
    </source>
</evidence>
<organism evidence="4 5">
    <name type="scientific">Phytoactinopolyspora halotolerans</name>
    <dbReference type="NCBI Taxonomy" id="1981512"/>
    <lineage>
        <taxon>Bacteria</taxon>
        <taxon>Bacillati</taxon>
        <taxon>Actinomycetota</taxon>
        <taxon>Actinomycetes</taxon>
        <taxon>Jiangellales</taxon>
        <taxon>Jiangellaceae</taxon>
        <taxon>Phytoactinopolyspora</taxon>
    </lineage>
</organism>
<dbReference type="InterPro" id="IPR007506">
    <property type="entry name" value="PMDh-L-like_dom"/>
</dbReference>
<dbReference type="Proteomes" id="UP000475214">
    <property type="component" value="Unassembled WGS sequence"/>
</dbReference>
<feature type="domain" description="Phosphomevalonate dehydratase large subunit-like" evidence="3">
    <location>
        <begin position="1"/>
        <end position="414"/>
    </location>
</feature>
<name>A0A6L9S7U9_9ACTN</name>
<dbReference type="RefSeq" id="WP_163738049.1">
    <property type="nucleotide sequence ID" value="NZ_JAAGOA010000008.1"/>
</dbReference>
<proteinExistence type="predicted"/>
<dbReference type="PANTHER" id="PTHR36577:SF3">
    <property type="entry name" value="DUF521 DOMAIN PROTEIN (AFU_ORTHOLOGUE AFUA_6G00490)"/>
    <property type="match status" value="1"/>
</dbReference>
<evidence type="ECO:0000256" key="1">
    <source>
        <dbReference type="ARBA" id="ARBA00023004"/>
    </source>
</evidence>